<keyword evidence="8 11" id="KW-0418">Kinase</keyword>
<keyword evidence="6 11" id="KW-0479">Metal-binding</keyword>
<dbReference type="InterPro" id="IPR001267">
    <property type="entry name" value="Thymidine_kinase"/>
</dbReference>
<keyword evidence="7 11" id="KW-0547">Nucleotide-binding</keyword>
<evidence type="ECO:0000256" key="11">
    <source>
        <dbReference type="HAMAP-Rule" id="MF_00124"/>
    </source>
</evidence>
<feature type="binding site" evidence="11">
    <location>
        <position position="150"/>
    </location>
    <ligand>
        <name>Zn(2+)</name>
        <dbReference type="ChEBI" id="CHEBI:29105"/>
    </ligand>
</feature>
<dbReference type="Gene3D" id="3.40.50.300">
    <property type="entry name" value="P-loop containing nucleotide triphosphate hydrolases"/>
    <property type="match status" value="1"/>
</dbReference>
<dbReference type="GO" id="GO:0046104">
    <property type="term" value="P:thymidine metabolic process"/>
    <property type="evidence" value="ECO:0007669"/>
    <property type="project" value="TreeGrafter"/>
</dbReference>
<dbReference type="GO" id="GO:0005829">
    <property type="term" value="C:cytosol"/>
    <property type="evidence" value="ECO:0007669"/>
    <property type="project" value="TreeGrafter"/>
</dbReference>
<reference evidence="16 17" key="1">
    <citation type="journal article" date="2012" name="Stand. Genomic Sci.">
        <title>Complete genome sequence of the aerobic, heterotroph Marinithermus hydrothermalis type strain (T1(T)) from a deep-sea hydrothermal vent chimney.</title>
        <authorList>
            <person name="Copeland A."/>
            <person name="Gu W."/>
            <person name="Yasawong M."/>
            <person name="Lapidus A."/>
            <person name="Lucas S."/>
            <person name="Deshpande S."/>
            <person name="Pagani I."/>
            <person name="Tapia R."/>
            <person name="Cheng J.F."/>
            <person name="Goodwin L.A."/>
            <person name="Pitluck S."/>
            <person name="Liolios K."/>
            <person name="Ivanova N."/>
            <person name="Mavromatis K."/>
            <person name="Mikhailova N."/>
            <person name="Pati A."/>
            <person name="Chen A."/>
            <person name="Palaniappan K."/>
            <person name="Land M."/>
            <person name="Pan C."/>
            <person name="Brambilla E.M."/>
            <person name="Rohde M."/>
            <person name="Tindall B.J."/>
            <person name="Sikorski J."/>
            <person name="Goker M."/>
            <person name="Detter J.C."/>
            <person name="Bristow J."/>
            <person name="Eisen J.A."/>
            <person name="Markowitz V."/>
            <person name="Hugenholtz P."/>
            <person name="Kyrpides N.C."/>
            <person name="Klenk H.P."/>
            <person name="Woyke T."/>
        </authorList>
    </citation>
    <scope>NUCLEOTIDE SEQUENCE [LARGE SCALE GENOMIC DNA]</scope>
    <source>
        <strain evidence="17">DSM 14884 / JCM 11576 / T1</strain>
    </source>
</reference>
<keyword evidence="3 11" id="KW-0963">Cytoplasm</keyword>
<feature type="binding site" evidence="13">
    <location>
        <begin position="173"/>
        <end position="176"/>
    </location>
    <ligand>
        <name>substrate</name>
    </ligand>
</feature>
<dbReference type="EMBL" id="CP002630">
    <property type="protein sequence ID" value="AEB12133.1"/>
    <property type="molecule type" value="Genomic_DNA"/>
</dbReference>
<evidence type="ECO:0000256" key="12">
    <source>
        <dbReference type="PIRSR" id="PIRSR035805-1"/>
    </source>
</evidence>
<comment type="subcellular location">
    <subcellularLocation>
        <location evidence="11">Cytoplasm</location>
    </subcellularLocation>
</comment>
<dbReference type="OrthoDB" id="9781579at2"/>
<gene>
    <name evidence="11" type="primary">tdk</name>
    <name evidence="16" type="ordered locus">Marky_1398</name>
</gene>
<feature type="binding site" evidence="11">
    <location>
        <position position="185"/>
    </location>
    <ligand>
        <name>Zn(2+)</name>
        <dbReference type="ChEBI" id="CHEBI:29105"/>
    </ligand>
</feature>
<dbReference type="Pfam" id="PF00265">
    <property type="entry name" value="TK"/>
    <property type="match status" value="1"/>
</dbReference>
<dbReference type="Gene3D" id="3.30.60.20">
    <property type="match status" value="1"/>
</dbReference>
<feature type="binding site" evidence="11">
    <location>
        <position position="147"/>
    </location>
    <ligand>
        <name>Zn(2+)</name>
        <dbReference type="ChEBI" id="CHEBI:29105"/>
    </ligand>
</feature>
<protein>
    <recommendedName>
        <fullName evidence="2 11">Thymidine kinase</fullName>
        <ecNumber evidence="2 11">2.7.1.21</ecNumber>
    </recommendedName>
</protein>
<keyword evidence="17" id="KW-1185">Reference proteome</keyword>
<feature type="active site" description="Proton acceptor" evidence="11 12">
    <location>
        <position position="91"/>
    </location>
</feature>
<evidence type="ECO:0000256" key="1">
    <source>
        <dbReference type="ARBA" id="ARBA00007587"/>
    </source>
</evidence>
<evidence type="ECO:0000256" key="5">
    <source>
        <dbReference type="ARBA" id="ARBA00022679"/>
    </source>
</evidence>
<dbReference type="PIRSF" id="PIRSF035805">
    <property type="entry name" value="TK_cell"/>
    <property type="match status" value="1"/>
</dbReference>
<dbReference type="AlphaFoldDB" id="F2NMG3"/>
<evidence type="ECO:0000256" key="7">
    <source>
        <dbReference type="ARBA" id="ARBA00022741"/>
    </source>
</evidence>
<evidence type="ECO:0000256" key="9">
    <source>
        <dbReference type="ARBA" id="ARBA00022833"/>
    </source>
</evidence>
<evidence type="ECO:0000256" key="13">
    <source>
        <dbReference type="PIRSR" id="PIRSR035805-2"/>
    </source>
</evidence>
<evidence type="ECO:0000256" key="8">
    <source>
        <dbReference type="ARBA" id="ARBA00022777"/>
    </source>
</evidence>
<dbReference type="STRING" id="869210.Marky_1398"/>
<accession>F2NMG3</accession>
<proteinExistence type="inferred from homology"/>
<comment type="catalytic activity">
    <reaction evidence="11 14">
        <text>thymidine + ATP = dTMP + ADP + H(+)</text>
        <dbReference type="Rhea" id="RHEA:19129"/>
        <dbReference type="ChEBI" id="CHEBI:15378"/>
        <dbReference type="ChEBI" id="CHEBI:17748"/>
        <dbReference type="ChEBI" id="CHEBI:30616"/>
        <dbReference type="ChEBI" id="CHEBI:63528"/>
        <dbReference type="ChEBI" id="CHEBI:456216"/>
        <dbReference type="EC" id="2.7.1.21"/>
    </reaction>
</comment>
<dbReference type="HAMAP" id="MF_00124">
    <property type="entry name" value="Thymidine_kinase"/>
    <property type="match status" value="1"/>
</dbReference>
<dbReference type="InterPro" id="IPR027417">
    <property type="entry name" value="P-loop_NTPase"/>
</dbReference>
<evidence type="ECO:0000256" key="15">
    <source>
        <dbReference type="RuleBase" id="RU004165"/>
    </source>
</evidence>
<keyword evidence="10 11" id="KW-0067">ATP-binding</keyword>
<evidence type="ECO:0000256" key="10">
    <source>
        <dbReference type="ARBA" id="ARBA00022840"/>
    </source>
</evidence>
<dbReference type="NCBIfam" id="NF003296">
    <property type="entry name" value="PRK04296.1-1"/>
    <property type="match status" value="1"/>
</dbReference>
<dbReference type="GO" id="GO:0005524">
    <property type="term" value="F:ATP binding"/>
    <property type="evidence" value="ECO:0007669"/>
    <property type="project" value="UniProtKB-UniRule"/>
</dbReference>
<organism evidence="16 17">
    <name type="scientific">Marinithermus hydrothermalis (strain DSM 14884 / JCM 11576 / T1)</name>
    <dbReference type="NCBI Taxonomy" id="869210"/>
    <lineage>
        <taxon>Bacteria</taxon>
        <taxon>Thermotogati</taxon>
        <taxon>Deinococcota</taxon>
        <taxon>Deinococci</taxon>
        <taxon>Thermales</taxon>
        <taxon>Thermaceae</taxon>
        <taxon>Marinithermus</taxon>
    </lineage>
</organism>
<feature type="binding site" evidence="11">
    <location>
        <position position="188"/>
    </location>
    <ligand>
        <name>Zn(2+)</name>
        <dbReference type="ChEBI" id="CHEBI:29105"/>
    </ligand>
</feature>
<dbReference type="Proteomes" id="UP000007030">
    <property type="component" value="Chromosome"/>
</dbReference>
<comment type="subunit">
    <text evidence="11">Homotetramer.</text>
</comment>
<comment type="similarity">
    <text evidence="1 11 15">Belongs to the thymidine kinase family.</text>
</comment>
<name>F2NMG3_MARHT</name>
<dbReference type="GO" id="GO:0008270">
    <property type="term" value="F:zinc ion binding"/>
    <property type="evidence" value="ECO:0007669"/>
    <property type="project" value="UniProtKB-UniRule"/>
</dbReference>
<dbReference type="PANTHER" id="PTHR11441:SF0">
    <property type="entry name" value="THYMIDINE KINASE, CYTOSOLIC"/>
    <property type="match status" value="1"/>
</dbReference>
<dbReference type="RefSeq" id="WP_013704180.1">
    <property type="nucleotide sequence ID" value="NC_015387.1"/>
</dbReference>
<evidence type="ECO:0000256" key="14">
    <source>
        <dbReference type="RuleBase" id="RU000544"/>
    </source>
</evidence>
<feature type="binding site" evidence="11">
    <location>
        <begin position="16"/>
        <end position="23"/>
    </location>
    <ligand>
        <name>ATP</name>
        <dbReference type="ChEBI" id="CHEBI:30616"/>
    </ligand>
</feature>
<dbReference type="FunFam" id="3.30.60.20:FF:000026">
    <property type="entry name" value="Thymidine kinase"/>
    <property type="match status" value="1"/>
</dbReference>
<evidence type="ECO:0000256" key="4">
    <source>
        <dbReference type="ARBA" id="ARBA00022634"/>
    </source>
</evidence>
<dbReference type="PANTHER" id="PTHR11441">
    <property type="entry name" value="THYMIDINE KINASE"/>
    <property type="match status" value="1"/>
</dbReference>
<keyword evidence="4 11" id="KW-0237">DNA synthesis</keyword>
<dbReference type="SUPFAM" id="SSF57716">
    <property type="entry name" value="Glucocorticoid receptor-like (DNA-binding domain)"/>
    <property type="match status" value="1"/>
</dbReference>
<dbReference type="GO" id="GO:0004797">
    <property type="term" value="F:thymidine kinase activity"/>
    <property type="evidence" value="ECO:0007669"/>
    <property type="project" value="UniProtKB-UniRule"/>
</dbReference>
<dbReference type="eggNOG" id="COG1435">
    <property type="taxonomic scope" value="Bacteria"/>
</dbReference>
<dbReference type="InterPro" id="IPR020633">
    <property type="entry name" value="Thymidine_kinase_CS"/>
</dbReference>
<dbReference type="PROSITE" id="PS00603">
    <property type="entry name" value="TK_CELLULAR_TYPE"/>
    <property type="match status" value="1"/>
</dbReference>
<evidence type="ECO:0000313" key="17">
    <source>
        <dbReference type="Proteomes" id="UP000007030"/>
    </source>
</evidence>
<sequence>MPYLPWYPGWLEAIVGPMFSGKSEELIRRVKRALIAGQRVQVFKPRLDDRYHASDVVSHDGTRVEAVAVADSRELRARLQDPLPQVVAVDEVQFFDAGLVELVMELTEQGVRVIVAGLDLDFRGEPFGIIPELLARAEWVEKLSAVCPRCGRAATRTQRLINGQPARYDDPVILVGAHEVYEPRCRGCHTVVRENVPQQSS</sequence>
<dbReference type="SUPFAM" id="SSF52540">
    <property type="entry name" value="P-loop containing nucleoside triphosphate hydrolases"/>
    <property type="match status" value="1"/>
</dbReference>
<dbReference type="EC" id="2.7.1.21" evidence="2 11"/>
<feature type="binding site" evidence="13">
    <location>
        <position position="181"/>
    </location>
    <ligand>
        <name>substrate</name>
    </ligand>
</feature>
<dbReference type="GO" id="GO:0071897">
    <property type="term" value="P:DNA biosynthetic process"/>
    <property type="evidence" value="ECO:0007669"/>
    <property type="project" value="UniProtKB-KW"/>
</dbReference>
<evidence type="ECO:0000313" key="16">
    <source>
        <dbReference type="EMBL" id="AEB12133.1"/>
    </source>
</evidence>
<evidence type="ECO:0000256" key="6">
    <source>
        <dbReference type="ARBA" id="ARBA00022723"/>
    </source>
</evidence>
<dbReference type="KEGG" id="mhd:Marky_1398"/>
<keyword evidence="5 11" id="KW-0808">Transferase</keyword>
<evidence type="ECO:0000256" key="3">
    <source>
        <dbReference type="ARBA" id="ARBA00022490"/>
    </source>
</evidence>
<dbReference type="HOGENOM" id="CLU_064400_3_0_0"/>
<feature type="binding site" evidence="11">
    <location>
        <begin position="90"/>
        <end position="93"/>
    </location>
    <ligand>
        <name>ATP</name>
        <dbReference type="ChEBI" id="CHEBI:30616"/>
    </ligand>
</feature>
<evidence type="ECO:0000256" key="2">
    <source>
        <dbReference type="ARBA" id="ARBA00012118"/>
    </source>
</evidence>
<keyword evidence="9 11" id="KW-0862">Zinc</keyword>